<comment type="caution">
    <text evidence="2">The sequence shown here is derived from an EMBL/GenBank/DDBJ whole genome shotgun (WGS) entry which is preliminary data.</text>
</comment>
<sequence length="356" mass="38137">MAMTIERKVGLFFVISIVVLGVMIETGERWNPLKKKVPYKTFLGSVTGLKVGDPVKLVGVDVGKIKRVAVLMDKVQIDFEVEPGTRIKTDSVAGLRLTNLLGGQFLGLSLGSPNAPLLEPGGTVIGKDVANIDIIVDNVSDLTKDAKILITELNKNQNEVMHKIAAILDDNRGNLRSSIANLNSITEKFDRGDGSLALLLNDKALYNNANEAIVSIKSVTGKIDKGEGTIGKLVNDDALYTDARSAITSLKDGVNEMTGGFKEIKEVAGKINRGEGTLGKLVNEEVLYSDLKDASRNIKDITDKINRGEGTIGKLVNEDKLYKDATATLKKTEKAMEGLGDSGPISVLGSIVGTLF</sequence>
<feature type="domain" description="Mce/MlaD" evidence="1">
    <location>
        <begin position="36"/>
        <end position="109"/>
    </location>
</feature>
<dbReference type="AlphaFoldDB" id="A0AAW4KXF0"/>
<dbReference type="RefSeq" id="WP_214169983.1">
    <property type="nucleotide sequence ID" value="NZ_JAHCVJ010000001.1"/>
</dbReference>
<dbReference type="Proteomes" id="UP000811899">
    <property type="component" value="Unassembled WGS sequence"/>
</dbReference>
<dbReference type="GO" id="GO:0005548">
    <property type="term" value="F:phospholipid transporter activity"/>
    <property type="evidence" value="ECO:0007669"/>
    <property type="project" value="TreeGrafter"/>
</dbReference>
<keyword evidence="3" id="KW-1185">Reference proteome</keyword>
<protein>
    <submittedName>
        <fullName evidence="2">MCE family protein</fullName>
    </submittedName>
</protein>
<dbReference type="PANTHER" id="PTHR33371">
    <property type="entry name" value="INTERMEMBRANE PHOSPHOLIPID TRANSPORT SYSTEM BINDING PROTEIN MLAD-RELATED"/>
    <property type="match status" value="1"/>
</dbReference>
<dbReference type="GO" id="GO:0005543">
    <property type="term" value="F:phospholipid binding"/>
    <property type="evidence" value="ECO:0007669"/>
    <property type="project" value="TreeGrafter"/>
</dbReference>
<evidence type="ECO:0000259" key="1">
    <source>
        <dbReference type="Pfam" id="PF02470"/>
    </source>
</evidence>
<gene>
    <name evidence="2" type="ORF">KI809_02825</name>
</gene>
<dbReference type="InterPro" id="IPR052336">
    <property type="entry name" value="MlaD_Phospholipid_Transporter"/>
</dbReference>
<organism evidence="2 3">
    <name type="scientific">Geoanaerobacter pelophilus</name>
    <dbReference type="NCBI Taxonomy" id="60036"/>
    <lineage>
        <taxon>Bacteria</taxon>
        <taxon>Pseudomonadati</taxon>
        <taxon>Thermodesulfobacteriota</taxon>
        <taxon>Desulfuromonadia</taxon>
        <taxon>Geobacterales</taxon>
        <taxon>Geobacteraceae</taxon>
        <taxon>Geoanaerobacter</taxon>
    </lineage>
</organism>
<dbReference type="Pfam" id="PF02470">
    <property type="entry name" value="MlaD"/>
    <property type="match status" value="1"/>
</dbReference>
<dbReference type="InterPro" id="IPR003399">
    <property type="entry name" value="Mce/MlaD"/>
</dbReference>
<evidence type="ECO:0000313" key="3">
    <source>
        <dbReference type="Proteomes" id="UP000811899"/>
    </source>
</evidence>
<accession>A0AAW4KXF0</accession>
<evidence type="ECO:0000313" key="2">
    <source>
        <dbReference type="EMBL" id="MBT0663223.1"/>
    </source>
</evidence>
<dbReference type="EMBL" id="JAHCVJ010000001">
    <property type="protein sequence ID" value="MBT0663223.1"/>
    <property type="molecule type" value="Genomic_DNA"/>
</dbReference>
<dbReference type="PANTHER" id="PTHR33371:SF4">
    <property type="entry name" value="INTERMEMBRANE PHOSPHOLIPID TRANSPORT SYSTEM BINDING PROTEIN MLAD"/>
    <property type="match status" value="1"/>
</dbReference>
<name>A0AAW4KXF0_9BACT</name>
<reference evidence="2 3" key="1">
    <citation type="submission" date="2021-05" db="EMBL/GenBank/DDBJ databases">
        <title>The draft genome of Geobacter pelophilus DSM 12255.</title>
        <authorList>
            <person name="Xu Z."/>
            <person name="Masuda Y."/>
            <person name="Itoh H."/>
            <person name="Senoo K."/>
        </authorList>
    </citation>
    <scope>NUCLEOTIDE SEQUENCE [LARGE SCALE GENOMIC DNA]</scope>
    <source>
        <strain evidence="2 3">DSM 12255</strain>
    </source>
</reference>
<proteinExistence type="predicted"/>